<dbReference type="InterPro" id="IPR050181">
    <property type="entry name" value="Cold_shock_domain"/>
</dbReference>
<dbReference type="PANTHER" id="PTHR11544">
    <property type="entry name" value="COLD SHOCK DOMAIN CONTAINING PROTEINS"/>
    <property type="match status" value="1"/>
</dbReference>
<evidence type="ECO:0000256" key="1">
    <source>
        <dbReference type="SAM" id="MobiDB-lite"/>
    </source>
</evidence>
<protein>
    <recommendedName>
        <fullName evidence="3">CSD domain-containing protein</fullName>
    </recommendedName>
</protein>
<dbReference type="InterPro" id="IPR012340">
    <property type="entry name" value="NA-bd_OB-fold"/>
</dbReference>
<dbReference type="SUPFAM" id="SSF50249">
    <property type="entry name" value="Nucleic acid-binding proteins"/>
    <property type="match status" value="1"/>
</dbReference>
<proteinExistence type="predicted"/>
<keyword evidence="2" id="KW-1133">Transmembrane helix</keyword>
<feature type="compositionally biased region" description="Polar residues" evidence="1">
    <location>
        <begin position="77"/>
        <end position="86"/>
    </location>
</feature>
<accession>A0A381RPC8</accession>
<keyword evidence="2" id="KW-0812">Transmembrane</keyword>
<dbReference type="SMART" id="SM00357">
    <property type="entry name" value="CSP"/>
    <property type="match status" value="1"/>
</dbReference>
<feature type="transmembrane region" description="Helical" evidence="2">
    <location>
        <begin position="29"/>
        <end position="49"/>
    </location>
</feature>
<organism evidence="4">
    <name type="scientific">marine metagenome</name>
    <dbReference type="NCBI Taxonomy" id="408172"/>
    <lineage>
        <taxon>unclassified sequences</taxon>
        <taxon>metagenomes</taxon>
        <taxon>ecological metagenomes</taxon>
    </lineage>
</organism>
<gene>
    <name evidence="4" type="ORF">METZ01_LOCUS45763</name>
</gene>
<dbReference type="Gene3D" id="2.40.50.140">
    <property type="entry name" value="Nucleic acid-binding proteins"/>
    <property type="match status" value="1"/>
</dbReference>
<feature type="compositionally biased region" description="Low complexity" evidence="1">
    <location>
        <begin position="58"/>
        <end position="68"/>
    </location>
</feature>
<feature type="region of interest" description="Disordered" evidence="1">
    <location>
        <begin position="56"/>
        <end position="88"/>
    </location>
</feature>
<evidence type="ECO:0000313" key="4">
    <source>
        <dbReference type="EMBL" id="SUZ92909.1"/>
    </source>
</evidence>
<dbReference type="EMBL" id="UINC01002100">
    <property type="protein sequence ID" value="SUZ92909.1"/>
    <property type="molecule type" value="Genomic_DNA"/>
</dbReference>
<reference evidence="4" key="1">
    <citation type="submission" date="2018-05" db="EMBL/GenBank/DDBJ databases">
        <authorList>
            <person name="Lanie J.A."/>
            <person name="Ng W.-L."/>
            <person name="Kazmierczak K.M."/>
            <person name="Andrzejewski T.M."/>
            <person name="Davidsen T.M."/>
            <person name="Wayne K.J."/>
            <person name="Tettelin H."/>
            <person name="Glass J.I."/>
            <person name="Rusch D."/>
            <person name="Podicherti R."/>
            <person name="Tsui H.-C.T."/>
            <person name="Winkler M.E."/>
        </authorList>
    </citation>
    <scope>NUCLEOTIDE SEQUENCE</scope>
</reference>
<dbReference type="InterPro" id="IPR002059">
    <property type="entry name" value="CSP_DNA-bd"/>
</dbReference>
<sequence length="155" mass="17198">MKVLVTAVSTSLLFIGVATQIYDRLLPENSWYLLVSMSIASVFASLITIRVNARLTGARPSSRRSQASPRPPRSGRDQSQLKSSNAPREEGLVKWFNRTKGFGFIIRENGDEIFVHHRSVSAHGGQRANLSDGQRVTFTVVERSKGWQAEDVDPA</sequence>
<evidence type="ECO:0000256" key="2">
    <source>
        <dbReference type="SAM" id="Phobius"/>
    </source>
</evidence>
<dbReference type="PROSITE" id="PS00352">
    <property type="entry name" value="CSD_1"/>
    <property type="match status" value="1"/>
</dbReference>
<dbReference type="PROSITE" id="PS51857">
    <property type="entry name" value="CSD_2"/>
    <property type="match status" value="1"/>
</dbReference>
<dbReference type="CDD" id="cd04458">
    <property type="entry name" value="CSP_CDS"/>
    <property type="match status" value="1"/>
</dbReference>
<evidence type="ECO:0000259" key="3">
    <source>
        <dbReference type="PROSITE" id="PS51857"/>
    </source>
</evidence>
<dbReference type="Pfam" id="PF00313">
    <property type="entry name" value="CSD"/>
    <property type="match status" value="1"/>
</dbReference>
<dbReference type="GO" id="GO:0003676">
    <property type="term" value="F:nucleic acid binding"/>
    <property type="evidence" value="ECO:0007669"/>
    <property type="project" value="InterPro"/>
</dbReference>
<feature type="domain" description="CSD" evidence="3">
    <location>
        <begin position="88"/>
        <end position="154"/>
    </location>
</feature>
<name>A0A381RPC8_9ZZZZ</name>
<dbReference type="AlphaFoldDB" id="A0A381RPC8"/>
<dbReference type="PRINTS" id="PR00050">
    <property type="entry name" value="COLDSHOCK"/>
</dbReference>
<dbReference type="InterPro" id="IPR019844">
    <property type="entry name" value="CSD_CS"/>
</dbReference>
<dbReference type="InterPro" id="IPR011129">
    <property type="entry name" value="CSD"/>
</dbReference>
<keyword evidence="2" id="KW-0472">Membrane</keyword>